<dbReference type="Gene3D" id="3.90.1580.10">
    <property type="entry name" value="paralog of FGE (formylglycine-generating enzyme)"/>
    <property type="match status" value="3"/>
</dbReference>
<sequence length="1013" mass="110325">MTDTARAQIARERLERFVGRFGEPYRRLAWYAALPLILTPELLGYLRAQFLRGRDGVRWIAEADLLLSDLCRPVGYEQYALDQDLRALLVAQMGAVLGPEPMREAARLLLRYVRHLGRAGAGLGPAELQAEQWSAMAYLEEHRGEAARQIAEALAAGLTRAAPVAGPPGICAAELARLVRLTDELAPNLADHRELLDYAGEVARLLRSPKELQALGERLAAGDLSGATRRVEGVAVPDLSGRAGPTDGASGLPESPRPFRDPFKDASGDGPAMVWLPAGSFRMGSPEGVGEDRERPAHAVRLGDYAIGKFPVTVGEFRRFVTATGYRTEAETGDGAWVWNQGKDYGQKRDASWQNPYLEQDDRHPVVCLSWNDARAYCDWLSSETGQTYGLLTEAQWEHACRVGSDALYCFGDDAAGLGAYAWYADNAGGSTHPVGEKLPNAWGLHDLHGNVWEWCQDWYAADYYARFGKAPVGSAVRTGAPEADAASGPHSGPHGDSASTGGSASSSAVAASNGEQPLAEDPSGPESGSDRVCRGGAWLNDADHCRSAFRDLDAPSVRYGLLGFRLSRTGPLHSYPFTLGAPEPAPAPIPNLRDPLRDGPAGPAMVWLPGGTFTMGQDDSQWDDEKPAHPVRLGAFSIGQYPVTFAEFDRFCAATGRTQPEDRGWGRGERPVINVDWEDAKAYCGWLSKETGETYRLASEAEWEYACRAGTKTRWSCGDDESRLEDYGWYAKNAGDQTHPVGEKRPNAWHLHDLHGNVWEWCRDWYAADYYKQSVESAVRTDDRYGPSVGSAVRTDDRDVGAAGGPHSGPYGDSQSIRSAANGAAVVTSGGEQPMAIEPNGPQSGSNRVCRGGAWDNDAGYCRSAYRLMVAPSDRSGYLGFRLSRTGPWHSYPITLGRAVPPSQDPEQPSGPAAPGPRTGKRRYAPRETFRDRFVIVGRDGSERSLDAPDLVYLPGGDFRMGDARGSKDEQPVHQVRLDAFAIGRTPVTWAEYRRFCEATDGHWPEWLEPGS</sequence>
<evidence type="ECO:0000259" key="2">
    <source>
        <dbReference type="Pfam" id="PF03781"/>
    </source>
</evidence>
<accession>A0A2K8U3X7</accession>
<name>A0A2K8U3X7_9GAMM</name>
<dbReference type="GO" id="GO:0120147">
    <property type="term" value="F:formylglycine-generating oxidase activity"/>
    <property type="evidence" value="ECO:0007669"/>
    <property type="project" value="TreeGrafter"/>
</dbReference>
<dbReference type="SUPFAM" id="SSF56436">
    <property type="entry name" value="C-type lectin-like"/>
    <property type="match status" value="3"/>
</dbReference>
<feature type="region of interest" description="Disordered" evidence="1">
    <location>
        <begin position="830"/>
        <end position="849"/>
    </location>
</feature>
<organism evidence="3 4">
    <name type="scientific">Candidatus Thiodictyon syntrophicum</name>
    <dbReference type="NCBI Taxonomy" id="1166950"/>
    <lineage>
        <taxon>Bacteria</taxon>
        <taxon>Pseudomonadati</taxon>
        <taxon>Pseudomonadota</taxon>
        <taxon>Gammaproteobacteria</taxon>
        <taxon>Chromatiales</taxon>
        <taxon>Chromatiaceae</taxon>
        <taxon>Thiodictyon</taxon>
    </lineage>
</organism>
<evidence type="ECO:0000256" key="1">
    <source>
        <dbReference type="SAM" id="MobiDB-lite"/>
    </source>
</evidence>
<dbReference type="InterPro" id="IPR016187">
    <property type="entry name" value="CTDL_fold"/>
</dbReference>
<dbReference type="Pfam" id="PF03781">
    <property type="entry name" value="FGE-sulfatase"/>
    <property type="match status" value="3"/>
</dbReference>
<dbReference type="OrthoDB" id="9768004at2"/>
<feature type="region of interest" description="Disordered" evidence="1">
    <location>
        <begin position="783"/>
        <end position="822"/>
    </location>
</feature>
<proteinExistence type="predicted"/>
<dbReference type="InterPro" id="IPR051043">
    <property type="entry name" value="Sulfatase_Mod_Factor_Kinase"/>
</dbReference>
<dbReference type="InterPro" id="IPR042095">
    <property type="entry name" value="SUMF_sf"/>
</dbReference>
<feature type="domain" description="Sulfatase-modifying factor enzyme-like" evidence="2">
    <location>
        <begin position="604"/>
        <end position="780"/>
    </location>
</feature>
<dbReference type="PANTHER" id="PTHR23150:SF19">
    <property type="entry name" value="FORMYLGLYCINE-GENERATING ENZYME"/>
    <property type="match status" value="1"/>
</dbReference>
<feature type="region of interest" description="Disordered" evidence="1">
    <location>
        <begin position="237"/>
        <end position="266"/>
    </location>
</feature>
<feature type="compositionally biased region" description="Basic and acidic residues" evidence="1">
    <location>
        <begin position="257"/>
        <end position="266"/>
    </location>
</feature>
<feature type="compositionally biased region" description="Low complexity" evidence="1">
    <location>
        <begin position="498"/>
        <end position="513"/>
    </location>
</feature>
<dbReference type="InterPro" id="IPR005532">
    <property type="entry name" value="SUMF_dom"/>
</dbReference>
<protein>
    <recommendedName>
        <fullName evidence="2">Sulfatase-modifying factor enzyme-like domain-containing protein</fullName>
    </recommendedName>
</protein>
<evidence type="ECO:0000313" key="4">
    <source>
        <dbReference type="Proteomes" id="UP000232638"/>
    </source>
</evidence>
<feature type="region of interest" description="Disordered" evidence="1">
    <location>
        <begin position="479"/>
        <end position="532"/>
    </location>
</feature>
<reference evidence="3 4" key="1">
    <citation type="submission" date="2017-03" db="EMBL/GenBank/DDBJ databases">
        <title>Complete genome sequence of Candidatus 'Thiodictyon syntrophicum' sp. nov. strain Cad16T, a photolithoautotroph purple sulfur bacterium isolated from an alpine meromictic lake.</title>
        <authorList>
            <person name="Luedin S.M."/>
            <person name="Pothier J.F."/>
            <person name="Danza F."/>
            <person name="Storelli N."/>
            <person name="Wittwer M."/>
            <person name="Tonolla M."/>
        </authorList>
    </citation>
    <scope>NUCLEOTIDE SEQUENCE [LARGE SCALE GENOMIC DNA]</scope>
    <source>
        <strain evidence="3 4">Cad16T</strain>
    </source>
</reference>
<dbReference type="Proteomes" id="UP000232638">
    <property type="component" value="Chromosome"/>
</dbReference>
<dbReference type="AlphaFoldDB" id="A0A2K8U3X7"/>
<dbReference type="PANTHER" id="PTHR23150">
    <property type="entry name" value="SULFATASE MODIFYING FACTOR 1, 2"/>
    <property type="match status" value="1"/>
</dbReference>
<gene>
    <name evidence="3" type="ORF">THSYN_04545</name>
</gene>
<feature type="domain" description="Sulfatase-modifying factor enzyme-like" evidence="2">
    <location>
        <begin position="271"/>
        <end position="567"/>
    </location>
</feature>
<evidence type="ECO:0000313" key="3">
    <source>
        <dbReference type="EMBL" id="AUB80294.1"/>
    </source>
</evidence>
<dbReference type="EMBL" id="CP020370">
    <property type="protein sequence ID" value="AUB80294.1"/>
    <property type="molecule type" value="Genomic_DNA"/>
</dbReference>
<feature type="region of interest" description="Disordered" evidence="1">
    <location>
        <begin position="895"/>
        <end position="926"/>
    </location>
</feature>
<dbReference type="KEGG" id="tsy:THSYN_04545"/>
<feature type="domain" description="Sulfatase-modifying factor enzyme-like" evidence="2">
    <location>
        <begin position="949"/>
        <end position="1002"/>
    </location>
</feature>
<keyword evidence="4" id="KW-1185">Reference proteome</keyword>